<gene>
    <name evidence="1" type="ORF">V1478_011884</name>
</gene>
<organism evidence="1 2">
    <name type="scientific">Vespula squamosa</name>
    <name type="common">Southern yellow jacket</name>
    <name type="synonym">Wasp</name>
    <dbReference type="NCBI Taxonomy" id="30214"/>
    <lineage>
        <taxon>Eukaryota</taxon>
        <taxon>Metazoa</taxon>
        <taxon>Ecdysozoa</taxon>
        <taxon>Arthropoda</taxon>
        <taxon>Hexapoda</taxon>
        <taxon>Insecta</taxon>
        <taxon>Pterygota</taxon>
        <taxon>Neoptera</taxon>
        <taxon>Endopterygota</taxon>
        <taxon>Hymenoptera</taxon>
        <taxon>Apocrita</taxon>
        <taxon>Aculeata</taxon>
        <taxon>Vespoidea</taxon>
        <taxon>Vespidae</taxon>
        <taxon>Vespinae</taxon>
        <taxon>Vespula</taxon>
    </lineage>
</organism>
<dbReference type="AlphaFoldDB" id="A0ABD2ABL2"/>
<comment type="caution">
    <text evidence="1">The sequence shown here is derived from an EMBL/GenBank/DDBJ whole genome shotgun (WGS) entry which is preliminary data.</text>
</comment>
<dbReference type="EMBL" id="JAUDFV010000152">
    <property type="protein sequence ID" value="KAL2718008.1"/>
    <property type="molecule type" value="Genomic_DNA"/>
</dbReference>
<protein>
    <submittedName>
        <fullName evidence="1">Uncharacterized protein</fullName>
    </submittedName>
</protein>
<sequence length="108" mass="12310">MIEKSVLTSCQTVAVLLCGIFPKVGSYTDARKKDPAASIADSRLAHNLRDGKRIINFRRDDIKISFPLETEIDFSSVIITYDSALIPRYLRRMEEKEKFACAYFDPAF</sequence>
<name>A0ABD2ABL2_VESSQ</name>
<proteinExistence type="predicted"/>
<keyword evidence="2" id="KW-1185">Reference proteome</keyword>
<dbReference type="Proteomes" id="UP001607302">
    <property type="component" value="Unassembled WGS sequence"/>
</dbReference>
<reference evidence="1 2" key="1">
    <citation type="journal article" date="2024" name="Ann. Entomol. Soc. Am.">
        <title>Genomic analyses of the southern and eastern yellowjacket wasps (Hymenoptera: Vespidae) reveal evolutionary signatures of social life.</title>
        <authorList>
            <person name="Catto M.A."/>
            <person name="Caine P.B."/>
            <person name="Orr S.E."/>
            <person name="Hunt B.G."/>
            <person name="Goodisman M.A.D."/>
        </authorList>
    </citation>
    <scope>NUCLEOTIDE SEQUENCE [LARGE SCALE GENOMIC DNA]</scope>
    <source>
        <strain evidence="1">233</strain>
        <tissue evidence="1">Head and thorax</tissue>
    </source>
</reference>
<evidence type="ECO:0000313" key="1">
    <source>
        <dbReference type="EMBL" id="KAL2718008.1"/>
    </source>
</evidence>
<evidence type="ECO:0000313" key="2">
    <source>
        <dbReference type="Proteomes" id="UP001607302"/>
    </source>
</evidence>
<accession>A0ABD2ABL2</accession>